<protein>
    <submittedName>
        <fullName evidence="2">Lipid A deacylase LpxR family protein</fullName>
    </submittedName>
</protein>
<dbReference type="AlphaFoldDB" id="A0A7Y3W5I6"/>
<proteinExistence type="predicted"/>
<organism evidence="2 3">
    <name type="scientific">Parvularcula mediterranea</name>
    <dbReference type="NCBI Taxonomy" id="2732508"/>
    <lineage>
        <taxon>Bacteria</taxon>
        <taxon>Pseudomonadati</taxon>
        <taxon>Pseudomonadota</taxon>
        <taxon>Alphaproteobacteria</taxon>
        <taxon>Parvularculales</taxon>
        <taxon>Parvularculaceae</taxon>
        <taxon>Parvularcula</taxon>
    </lineage>
</organism>
<sequence>MVRTPGHILLSLLVSAALISADAQAEEKGTLTFTVENDVVSGQDRHYTNGLRLAYVTAPVEPNAFERLFTGEDTVVRRSFAGSQQIFTGEDITIANPSDDDHPYAGYLFGEYALLTEDDGKWQLFTLEAGVVGPSALGEDTQNWFHRSLNFYEAQGWDRQLEDEFALNIAYDWKGRSIANGKLGGLDMELTPVAGASFGNVAVNARGGAMWRMGPNLKPNFGPARIRPSLTGSGHFAREDSWFLFAGIEGRVVAHDLFIDGSLFQDGPSADKKAFVADAQAGVVFDFGGAQLSWTMVARSKRYEVQERGDVFGALSISVKM</sequence>
<dbReference type="Gene3D" id="2.40.128.140">
    <property type="entry name" value="Outer membrane protein"/>
    <property type="match status" value="1"/>
</dbReference>
<comment type="caution">
    <text evidence="2">The sequence shown here is derived from an EMBL/GenBank/DDBJ whole genome shotgun (WGS) entry which is preliminary data.</text>
</comment>
<dbReference type="InterPro" id="IPR018707">
    <property type="entry name" value="LpxR"/>
</dbReference>
<name>A0A7Y3W5I6_9PROT</name>
<keyword evidence="3" id="KW-1185">Reference proteome</keyword>
<keyword evidence="1" id="KW-0732">Signal</keyword>
<feature type="chain" id="PRO_5031425341" evidence="1">
    <location>
        <begin position="26"/>
        <end position="321"/>
    </location>
</feature>
<feature type="signal peptide" evidence="1">
    <location>
        <begin position="1"/>
        <end position="25"/>
    </location>
</feature>
<dbReference type="InterPro" id="IPR037107">
    <property type="entry name" value="Put_OMP_sf"/>
</dbReference>
<dbReference type="Pfam" id="PF09982">
    <property type="entry name" value="LpxR"/>
    <property type="match status" value="1"/>
</dbReference>
<accession>A0A7Y3W5I6</accession>
<evidence type="ECO:0000313" key="3">
    <source>
        <dbReference type="Proteomes" id="UP000536835"/>
    </source>
</evidence>
<dbReference type="EMBL" id="JABFCX010000003">
    <property type="protein sequence ID" value="NNU16805.1"/>
    <property type="molecule type" value="Genomic_DNA"/>
</dbReference>
<dbReference type="Proteomes" id="UP000536835">
    <property type="component" value="Unassembled WGS sequence"/>
</dbReference>
<dbReference type="RefSeq" id="WP_173199612.1">
    <property type="nucleotide sequence ID" value="NZ_JABFCX010000003.1"/>
</dbReference>
<evidence type="ECO:0000313" key="2">
    <source>
        <dbReference type="EMBL" id="NNU16805.1"/>
    </source>
</evidence>
<gene>
    <name evidence="2" type="ORF">HK107_10795</name>
</gene>
<reference evidence="2 3" key="1">
    <citation type="submission" date="2020-05" db="EMBL/GenBank/DDBJ databases">
        <title>Parvularcula mediterraneae sp. nov., isolated from polypropylene straw from shallow seawater of the seashore of Laganas in Zakynthos island, Greece.</title>
        <authorList>
            <person name="Szabo I."/>
            <person name="Al-Omari J."/>
            <person name="Rado J."/>
            <person name="Szerdahelyi G.S."/>
        </authorList>
    </citation>
    <scope>NUCLEOTIDE SEQUENCE [LARGE SCALE GENOMIC DNA]</scope>
    <source>
        <strain evidence="2 3">ZS-1/3</strain>
    </source>
</reference>
<evidence type="ECO:0000256" key="1">
    <source>
        <dbReference type="SAM" id="SignalP"/>
    </source>
</evidence>